<protein>
    <submittedName>
        <fullName evidence="2">Uncharacterized protein</fullName>
    </submittedName>
</protein>
<feature type="region of interest" description="Disordered" evidence="1">
    <location>
        <begin position="60"/>
        <end position="79"/>
    </location>
</feature>
<proteinExistence type="predicted"/>
<dbReference type="AlphaFoldDB" id="A0A383RKW2"/>
<evidence type="ECO:0000313" key="2">
    <source>
        <dbReference type="EMBL" id="SYX87668.1"/>
    </source>
</evidence>
<sequence>MNRRYSEDISAAWELVEKLSRGRVDNSFVLDFHFERYYATFGEVPIRPCRAVCIKLHRKPSPKPHISHDGVRRYRNENK</sequence>
<gene>
    <name evidence="2" type="ORF">PBLR_20012</name>
</gene>
<evidence type="ECO:0000256" key="1">
    <source>
        <dbReference type="SAM" id="MobiDB-lite"/>
    </source>
</evidence>
<dbReference type="EMBL" id="LS992241">
    <property type="protein sequence ID" value="SYX87668.1"/>
    <property type="molecule type" value="Genomic_DNA"/>
</dbReference>
<feature type="compositionally biased region" description="Basic and acidic residues" evidence="1">
    <location>
        <begin position="66"/>
        <end position="79"/>
    </location>
</feature>
<name>A0A383RKW2_PAEAL</name>
<organism evidence="2 3">
    <name type="scientific">Paenibacillus alvei</name>
    <name type="common">Bacillus alvei</name>
    <dbReference type="NCBI Taxonomy" id="44250"/>
    <lineage>
        <taxon>Bacteria</taxon>
        <taxon>Bacillati</taxon>
        <taxon>Bacillota</taxon>
        <taxon>Bacilli</taxon>
        <taxon>Bacillales</taxon>
        <taxon>Paenibacillaceae</taxon>
        <taxon>Paenibacillus</taxon>
    </lineage>
</organism>
<accession>A0A383RKW2</accession>
<evidence type="ECO:0000313" key="3">
    <source>
        <dbReference type="Proteomes" id="UP000304148"/>
    </source>
</evidence>
<reference evidence="3" key="1">
    <citation type="submission" date="2018-08" db="EMBL/GenBank/DDBJ databases">
        <authorList>
            <person name="Chevrot R."/>
        </authorList>
    </citation>
    <scope>NUCLEOTIDE SEQUENCE [LARGE SCALE GENOMIC DNA]</scope>
</reference>
<dbReference type="Proteomes" id="UP000304148">
    <property type="component" value="Chromosome"/>
</dbReference>